<dbReference type="PANTHER" id="PTHR30146:SF149">
    <property type="entry name" value="HTH-TYPE TRANSCRIPTIONAL REGULATOR EBGR"/>
    <property type="match status" value="1"/>
</dbReference>
<dbReference type="PRINTS" id="PR00036">
    <property type="entry name" value="HTHLACI"/>
</dbReference>
<evidence type="ECO:0000256" key="3">
    <source>
        <dbReference type="ARBA" id="ARBA00023163"/>
    </source>
</evidence>
<dbReference type="SUPFAM" id="SSF47413">
    <property type="entry name" value="lambda repressor-like DNA-binding domains"/>
    <property type="match status" value="1"/>
</dbReference>
<proteinExistence type="predicted"/>
<dbReference type="Pfam" id="PF13377">
    <property type="entry name" value="Peripla_BP_3"/>
    <property type="match status" value="1"/>
</dbReference>
<dbReference type="SMART" id="SM00354">
    <property type="entry name" value="HTH_LACI"/>
    <property type="match status" value="1"/>
</dbReference>
<dbReference type="SUPFAM" id="SSF53822">
    <property type="entry name" value="Periplasmic binding protein-like I"/>
    <property type="match status" value="1"/>
</dbReference>
<dbReference type="CDD" id="cd01544">
    <property type="entry name" value="PBP1_GalR"/>
    <property type="match status" value="1"/>
</dbReference>
<dbReference type="InterPro" id="IPR010982">
    <property type="entry name" value="Lambda_DNA-bd_dom_sf"/>
</dbReference>
<dbReference type="Pfam" id="PF00356">
    <property type="entry name" value="LacI"/>
    <property type="match status" value="1"/>
</dbReference>
<dbReference type="PROSITE" id="PS50932">
    <property type="entry name" value="HTH_LACI_2"/>
    <property type="match status" value="1"/>
</dbReference>
<accession>A0ABW2K6F2</accession>
<reference evidence="6" key="1">
    <citation type="journal article" date="2019" name="Int. J. Syst. Evol. Microbiol.">
        <title>The Global Catalogue of Microorganisms (GCM) 10K type strain sequencing project: providing services to taxonomists for standard genome sequencing and annotation.</title>
        <authorList>
            <consortium name="The Broad Institute Genomics Platform"/>
            <consortium name="The Broad Institute Genome Sequencing Center for Infectious Disease"/>
            <person name="Wu L."/>
            <person name="Ma J."/>
        </authorList>
    </citation>
    <scope>NUCLEOTIDE SEQUENCE [LARGE SCALE GENOMIC DNA]</scope>
    <source>
        <strain evidence="6">CCUG 73951</strain>
    </source>
</reference>
<evidence type="ECO:0000313" key="6">
    <source>
        <dbReference type="Proteomes" id="UP001596494"/>
    </source>
</evidence>
<dbReference type="PANTHER" id="PTHR30146">
    <property type="entry name" value="LACI-RELATED TRANSCRIPTIONAL REPRESSOR"/>
    <property type="match status" value="1"/>
</dbReference>
<feature type="domain" description="HTH lacI-type" evidence="4">
    <location>
        <begin position="2"/>
        <end position="63"/>
    </location>
</feature>
<keyword evidence="6" id="KW-1185">Reference proteome</keyword>
<protein>
    <submittedName>
        <fullName evidence="5">LacI family DNA-binding transcriptional regulator</fullName>
    </submittedName>
</protein>
<name>A0ABW2K6F2_9BACI</name>
<gene>
    <name evidence="5" type="ORF">ACFQMN_12585</name>
</gene>
<dbReference type="RefSeq" id="WP_289216571.1">
    <property type="nucleotide sequence ID" value="NZ_JAPVRC010000007.1"/>
</dbReference>
<dbReference type="GO" id="GO:0003677">
    <property type="term" value="F:DNA binding"/>
    <property type="evidence" value="ECO:0007669"/>
    <property type="project" value="UniProtKB-KW"/>
</dbReference>
<dbReference type="CDD" id="cd01392">
    <property type="entry name" value="HTH_LacI"/>
    <property type="match status" value="1"/>
</dbReference>
<dbReference type="PROSITE" id="PS00356">
    <property type="entry name" value="HTH_LACI_1"/>
    <property type="match status" value="1"/>
</dbReference>
<evidence type="ECO:0000313" key="5">
    <source>
        <dbReference type="EMBL" id="MFC7321715.1"/>
    </source>
</evidence>
<keyword evidence="3" id="KW-0804">Transcription</keyword>
<dbReference type="InterPro" id="IPR000843">
    <property type="entry name" value="HTH_LacI"/>
</dbReference>
<dbReference type="Gene3D" id="1.10.260.40">
    <property type="entry name" value="lambda repressor-like DNA-binding domains"/>
    <property type="match status" value="1"/>
</dbReference>
<keyword evidence="2 5" id="KW-0238">DNA-binding</keyword>
<keyword evidence="1" id="KW-0805">Transcription regulation</keyword>
<dbReference type="Proteomes" id="UP001596494">
    <property type="component" value="Unassembled WGS sequence"/>
</dbReference>
<organism evidence="5 6">
    <name type="scientific">Halobacillus campisalis</name>
    <dbReference type="NCBI Taxonomy" id="435909"/>
    <lineage>
        <taxon>Bacteria</taxon>
        <taxon>Bacillati</taxon>
        <taxon>Bacillota</taxon>
        <taxon>Bacilli</taxon>
        <taxon>Bacillales</taxon>
        <taxon>Bacillaceae</taxon>
        <taxon>Halobacillus</taxon>
    </lineage>
</organism>
<evidence type="ECO:0000256" key="1">
    <source>
        <dbReference type="ARBA" id="ARBA00023015"/>
    </source>
</evidence>
<dbReference type="EMBL" id="JBHTBY010000011">
    <property type="protein sequence ID" value="MFC7321715.1"/>
    <property type="molecule type" value="Genomic_DNA"/>
</dbReference>
<dbReference type="Gene3D" id="3.40.50.2300">
    <property type="match status" value="2"/>
</dbReference>
<comment type="caution">
    <text evidence="5">The sequence shown here is derived from an EMBL/GenBank/DDBJ whole genome shotgun (WGS) entry which is preliminary data.</text>
</comment>
<evidence type="ECO:0000256" key="2">
    <source>
        <dbReference type="ARBA" id="ARBA00023125"/>
    </source>
</evidence>
<sequence>MASLKDVAREANVSIATVSRVLNEDKNLSVANTTRERVYESARKLNYLSLSHKKKSNARPSKKAIGMIVFCSKDYEYEDEYFSSIRRGIESECLRQDIVISTLVRQEQNLLEENSLDDLSGIIVVGNISPQLVHQIYSKYERVVFVDESPGLEKFDSVTSDFHSATTRLLEHLVSLGHQNIGFIGGPEFVHSPMKDPELQVIDNLEKLRFEPYKKIMSKRGFYDERNVYIGDWSTDAGYQLMTQAIAKGDLPSSFIIASDPLAVGALRALHDAGLNVPNDVSIVSFNDIEMAKYLNPPLTTAKVFSDEMGKSAVKLLNERIEGRVVPSKIIHPCKIQFRESSGSVKEITSPELPV</sequence>
<dbReference type="InterPro" id="IPR046335">
    <property type="entry name" value="LacI/GalR-like_sensor"/>
</dbReference>
<evidence type="ECO:0000259" key="4">
    <source>
        <dbReference type="PROSITE" id="PS50932"/>
    </source>
</evidence>
<dbReference type="InterPro" id="IPR028082">
    <property type="entry name" value="Peripla_BP_I"/>
</dbReference>